<proteinExistence type="predicted"/>
<keyword evidence="2" id="KW-1185">Reference proteome</keyword>
<accession>A0ACC1Q885</accession>
<dbReference type="Proteomes" id="UP001144978">
    <property type="component" value="Unassembled WGS sequence"/>
</dbReference>
<evidence type="ECO:0000313" key="1">
    <source>
        <dbReference type="EMBL" id="KAJ3016562.1"/>
    </source>
</evidence>
<name>A0ACC1Q885_9APHY</name>
<organism evidence="1 2">
    <name type="scientific">Trametes sanguinea</name>
    <dbReference type="NCBI Taxonomy" id="158606"/>
    <lineage>
        <taxon>Eukaryota</taxon>
        <taxon>Fungi</taxon>
        <taxon>Dikarya</taxon>
        <taxon>Basidiomycota</taxon>
        <taxon>Agaricomycotina</taxon>
        <taxon>Agaricomycetes</taxon>
        <taxon>Polyporales</taxon>
        <taxon>Polyporaceae</taxon>
        <taxon>Trametes</taxon>
    </lineage>
</organism>
<evidence type="ECO:0000313" key="2">
    <source>
        <dbReference type="Proteomes" id="UP001144978"/>
    </source>
</evidence>
<comment type="caution">
    <text evidence="1">The sequence shown here is derived from an EMBL/GenBank/DDBJ whole genome shotgun (WGS) entry which is preliminary data.</text>
</comment>
<gene>
    <name evidence="1" type="ORF">NUW54_g779</name>
</gene>
<dbReference type="EMBL" id="JANSHE010000112">
    <property type="protein sequence ID" value="KAJ3016562.1"/>
    <property type="molecule type" value="Genomic_DNA"/>
</dbReference>
<protein>
    <submittedName>
        <fullName evidence="1">Uncharacterized protein</fullName>
    </submittedName>
</protein>
<sequence length="513" mass="57217">MPLSRDQKRQGQFCATYSAAISNLRNLSDVKHISQERLRQVALDLTIVAFGIRSDINNCDPTGYLFDAFAIRDKRTTLRRVLEEYLARLRKVVERFMDVVLVCEPHSEQLFFVNARELRERALRTSLDIVSTDSNPSGDDVLYVRLEGSHAELFPPPAQLEPLLVQIAEAFALNPAQVALSLPEGLDIGIMVAFAAYILDFPVAYVPTSGSDTAYLAGVPLDVYECVLETDSATTDMTRRHTMIKFSCPQHISLTTRELSPEDVPPSPPLPHDTGEPDRERQTQDLKMVRYAAAALATNPEKKTDASSGAFAASRARGEYLRTHFKNMREVAAALTGLKLTKAYAYLSDVKDHKQIIPFRRFSGGVGRASQAKQFKATQGRWPEKSVKFITRLLKNAESNADAKNIDVEDLYIKNIVVQQAPKTRRRTYRAHGRINPYQGHPCHVEIILSASDAEVERAKDKDAAQPLSPQATFDDVPTLDSEGKPSGETFRSMYSEKPTIKDGTTSYVVPSR</sequence>
<reference evidence="1" key="1">
    <citation type="submission" date="2022-08" db="EMBL/GenBank/DDBJ databases">
        <title>Genome Sequence of Pycnoporus sanguineus.</title>
        <authorList>
            <person name="Buettner E."/>
        </authorList>
    </citation>
    <scope>NUCLEOTIDE SEQUENCE</scope>
    <source>
        <strain evidence="1">CG-C14</strain>
    </source>
</reference>